<feature type="region of interest" description="Disordered" evidence="6">
    <location>
        <begin position="1"/>
        <end position="34"/>
    </location>
</feature>
<dbReference type="EMBL" id="CAOJ01009487">
    <property type="protein sequence ID" value="CCO32217.1"/>
    <property type="molecule type" value="Genomic_DNA"/>
</dbReference>
<feature type="compositionally biased region" description="Polar residues" evidence="6">
    <location>
        <begin position="15"/>
        <end position="26"/>
    </location>
</feature>
<keyword evidence="2" id="KW-0547">Nucleotide-binding</keyword>
<keyword evidence="5 7" id="KW-0472">Membrane</keyword>
<dbReference type="Proteomes" id="UP000012065">
    <property type="component" value="Unassembled WGS sequence"/>
</dbReference>
<evidence type="ECO:0000256" key="2">
    <source>
        <dbReference type="ARBA" id="ARBA00022741"/>
    </source>
</evidence>
<comment type="caution">
    <text evidence="8">The sequence shown here is derived from an EMBL/GenBank/DDBJ whole genome shotgun (WGS) entry which is preliminary data.</text>
</comment>
<dbReference type="GO" id="GO:0042626">
    <property type="term" value="F:ATPase-coupled transmembrane transporter activity"/>
    <property type="evidence" value="ECO:0007669"/>
    <property type="project" value="TreeGrafter"/>
</dbReference>
<name>M5C8S8_THACB</name>
<gene>
    <name evidence="8" type="ORF">BN14_06271</name>
</gene>
<dbReference type="GO" id="GO:0016020">
    <property type="term" value="C:membrane"/>
    <property type="evidence" value="ECO:0007669"/>
    <property type="project" value="InterPro"/>
</dbReference>
<evidence type="ECO:0000256" key="6">
    <source>
        <dbReference type="SAM" id="MobiDB-lite"/>
    </source>
</evidence>
<protein>
    <submittedName>
        <fullName evidence="8">Multidrug resistance-associated ABC transporter</fullName>
    </submittedName>
</protein>
<organism evidence="8 9">
    <name type="scientific">Thanatephorus cucumeris (strain AG1-IB / isolate 7/3/14)</name>
    <name type="common">Lettuce bottom rot fungus</name>
    <name type="synonym">Rhizoctonia solani</name>
    <dbReference type="NCBI Taxonomy" id="1108050"/>
    <lineage>
        <taxon>Eukaryota</taxon>
        <taxon>Fungi</taxon>
        <taxon>Dikarya</taxon>
        <taxon>Basidiomycota</taxon>
        <taxon>Agaricomycotina</taxon>
        <taxon>Agaricomycetes</taxon>
        <taxon>Cantharellales</taxon>
        <taxon>Ceratobasidiaceae</taxon>
        <taxon>Rhizoctonia</taxon>
        <taxon>Rhizoctonia solani AG-1</taxon>
    </lineage>
</organism>
<evidence type="ECO:0000313" key="9">
    <source>
        <dbReference type="Proteomes" id="UP000012065"/>
    </source>
</evidence>
<evidence type="ECO:0000256" key="7">
    <source>
        <dbReference type="SAM" id="Phobius"/>
    </source>
</evidence>
<keyword evidence="1 7" id="KW-0812">Transmembrane</keyword>
<dbReference type="PANTHER" id="PTHR24223">
    <property type="entry name" value="ATP-BINDING CASSETTE SUB-FAMILY C"/>
    <property type="match status" value="1"/>
</dbReference>
<evidence type="ECO:0000256" key="4">
    <source>
        <dbReference type="ARBA" id="ARBA00022989"/>
    </source>
</evidence>
<evidence type="ECO:0000313" key="8">
    <source>
        <dbReference type="EMBL" id="CCO32217.1"/>
    </source>
</evidence>
<dbReference type="Gene3D" id="1.20.1560.10">
    <property type="entry name" value="ABC transporter type 1, transmembrane domain"/>
    <property type="match status" value="2"/>
</dbReference>
<feature type="transmembrane region" description="Helical" evidence="7">
    <location>
        <begin position="57"/>
        <end position="79"/>
    </location>
</feature>
<evidence type="ECO:0000256" key="5">
    <source>
        <dbReference type="ARBA" id="ARBA00023136"/>
    </source>
</evidence>
<proteinExistence type="predicted"/>
<reference evidence="8 9" key="1">
    <citation type="journal article" date="2013" name="J. Biotechnol.">
        <title>Establishment and interpretation of the genome sequence of the phytopathogenic fungus Rhizoctonia solani AG1-IB isolate 7/3/14.</title>
        <authorList>
            <person name="Wibberg D.W."/>
            <person name="Jelonek L.J."/>
            <person name="Rupp O.R."/>
            <person name="Hennig M.H."/>
            <person name="Eikmeyer F.E."/>
            <person name="Goesmann A.G."/>
            <person name="Hartmann A.H."/>
            <person name="Borriss R.B."/>
            <person name="Grosch R.G."/>
            <person name="Puehler A.P."/>
            <person name="Schlueter A.S."/>
        </authorList>
    </citation>
    <scope>NUCLEOTIDE SEQUENCE [LARGE SCALE GENOMIC DNA]</scope>
    <source>
        <strain evidence="9">AG1-IB / isolate 7/3/14</strain>
    </source>
</reference>
<keyword evidence="4 7" id="KW-1133">Transmembrane helix</keyword>
<feature type="transmembrane region" description="Helical" evidence="7">
    <location>
        <begin position="85"/>
        <end position="104"/>
    </location>
</feature>
<evidence type="ECO:0000256" key="1">
    <source>
        <dbReference type="ARBA" id="ARBA00022692"/>
    </source>
</evidence>
<dbReference type="PANTHER" id="PTHR24223:SF415">
    <property type="entry name" value="FI20190P1"/>
    <property type="match status" value="1"/>
</dbReference>
<dbReference type="AlphaFoldDB" id="M5C8S8"/>
<dbReference type="GO" id="GO:0005524">
    <property type="term" value="F:ATP binding"/>
    <property type="evidence" value="ECO:0007669"/>
    <property type="project" value="UniProtKB-KW"/>
</dbReference>
<accession>M5C8S8</accession>
<dbReference type="InterPro" id="IPR036640">
    <property type="entry name" value="ABC1_TM_sf"/>
</dbReference>
<sequence>MYEKALKQKDMSGAVNKSNTKSNLGDGTSAPLEESSSADIGKVVSLIASDAEWISRFVTLGTFIYDAPVSTVISCFFLYNLMGWSAFAGYIALILTLPINNFLVQQTAIYQHCFTLVAKRELTVDVAFPAISIFQILSTSLTILPLTVASTVRTLVSLQRIEAYLSEEDVPDHVSVLKRPPPTPHGPVENRLGCQNASFRWPAISTVGTKPKKQPDP</sequence>
<dbReference type="HOGENOM" id="CLU_1273034_0_0_1"/>
<evidence type="ECO:0000256" key="3">
    <source>
        <dbReference type="ARBA" id="ARBA00022840"/>
    </source>
</evidence>
<feature type="compositionally biased region" description="Basic and acidic residues" evidence="6">
    <location>
        <begin position="1"/>
        <end position="10"/>
    </location>
</feature>
<dbReference type="InterPro" id="IPR050173">
    <property type="entry name" value="ABC_transporter_C-like"/>
</dbReference>
<dbReference type="SUPFAM" id="SSF90123">
    <property type="entry name" value="ABC transporter transmembrane region"/>
    <property type="match status" value="1"/>
</dbReference>
<keyword evidence="3" id="KW-0067">ATP-binding</keyword>